<sequence length="598" mass="68951">WIKILTNFCHVKSQPLLKKRTSSTINTNRWIKIITTRIKEKKAPSISFSCCHHLKYSTMEAANVPSPRILKSTTSRSRSSFSNQRLNSQNSLIFKSPPLNSKSNRNATAVSSNSSPESEIKPDSGSEKFDWYENWYPVMPICDLDKKVPHGKKVMGIDLVVWWERNEKQWKVMDDTCPHRLAPLSDGRIDQWGRLQCAYHGWCFNGSGDCKLIPQAPPDGPPVHSFKQACVAVYPSTVQHEIVWFWPNTNPKYKNIIETKKPPYIPELEDPSFTKYSLRVRWMCWWKTSWTRLMFLTHIMDSWGRLNQKADNEFAFHKTADSNLICTNPSEFLAEKKVDREGGRPLKITVKRLEKEGFFAKQEWGYSDFIAPCVYRASTETLMEQETPAASDKAELSKRKYSLIFICIPVSPGRSRLILTFPRNFGLIIDKIVPRWVFHMSLNKVLDSDLHLLHVERVDSMCKGTLVQERKIMERGPENWQKACFYSGSQVDWRGKFDPSLLPPTPPREQLLDRYWSHVENCSSCKKAHRYLNALEVILQIASVALIGVMAVTKQITMSNAARIVVVVAAVLSFAASKWLSHFIYKTFHYHDYNHALV</sequence>
<dbReference type="SUPFAM" id="SSF50022">
    <property type="entry name" value="ISP domain"/>
    <property type="match status" value="1"/>
</dbReference>
<dbReference type="Pfam" id="PF00355">
    <property type="entry name" value="Rieske"/>
    <property type="match status" value="1"/>
</dbReference>
<evidence type="ECO:0000256" key="7">
    <source>
        <dbReference type="ARBA" id="ARBA00022723"/>
    </source>
</evidence>
<keyword evidence="11" id="KW-0408">Iron</keyword>
<reference evidence="17 18" key="1">
    <citation type="submission" date="2022-03" db="EMBL/GenBank/DDBJ databases">
        <authorList>
            <person name="Nunn A."/>
            <person name="Chopra R."/>
            <person name="Nunn A."/>
            <person name="Contreras Garrido A."/>
        </authorList>
    </citation>
    <scope>NUCLEOTIDE SEQUENCE [LARGE SCALE GENOMIC DNA]</scope>
</reference>
<keyword evidence="4" id="KW-0934">Plastid</keyword>
<dbReference type="PANTHER" id="PTHR21266">
    <property type="entry name" value="IRON-SULFUR DOMAIN CONTAINING PROTEIN"/>
    <property type="match status" value="1"/>
</dbReference>
<dbReference type="AlphaFoldDB" id="A0AAU9SQP7"/>
<evidence type="ECO:0000313" key="17">
    <source>
        <dbReference type="EMBL" id="CAH2070950.1"/>
    </source>
</evidence>
<evidence type="ECO:0000256" key="10">
    <source>
        <dbReference type="ARBA" id="ARBA00023002"/>
    </source>
</evidence>
<keyword evidence="3" id="KW-0150">Chloroplast</keyword>
<organism evidence="17 18">
    <name type="scientific">Thlaspi arvense</name>
    <name type="common">Field penny-cress</name>
    <dbReference type="NCBI Taxonomy" id="13288"/>
    <lineage>
        <taxon>Eukaryota</taxon>
        <taxon>Viridiplantae</taxon>
        <taxon>Streptophyta</taxon>
        <taxon>Embryophyta</taxon>
        <taxon>Tracheophyta</taxon>
        <taxon>Spermatophyta</taxon>
        <taxon>Magnoliopsida</taxon>
        <taxon>eudicotyledons</taxon>
        <taxon>Gunneridae</taxon>
        <taxon>Pentapetalae</taxon>
        <taxon>rosids</taxon>
        <taxon>malvids</taxon>
        <taxon>Brassicales</taxon>
        <taxon>Brassicaceae</taxon>
        <taxon>Thlaspideae</taxon>
        <taxon>Thlaspi</taxon>
    </lineage>
</organism>
<keyword evidence="7" id="KW-0479">Metal-binding</keyword>
<keyword evidence="10" id="KW-0560">Oxidoreductase</keyword>
<evidence type="ECO:0000256" key="15">
    <source>
        <dbReference type="SAM" id="Phobius"/>
    </source>
</evidence>
<evidence type="ECO:0000256" key="14">
    <source>
        <dbReference type="SAM" id="MobiDB-lite"/>
    </source>
</evidence>
<feature type="region of interest" description="Disordered" evidence="14">
    <location>
        <begin position="93"/>
        <end position="125"/>
    </location>
</feature>
<keyword evidence="6" id="KW-0001">2Fe-2S</keyword>
<accession>A0AAU9SQP7</accession>
<evidence type="ECO:0000256" key="13">
    <source>
        <dbReference type="ARBA" id="ARBA00023136"/>
    </source>
</evidence>
<dbReference type="PROSITE" id="PS51296">
    <property type="entry name" value="RIESKE"/>
    <property type="match status" value="1"/>
</dbReference>
<feature type="transmembrane region" description="Helical" evidence="15">
    <location>
        <begin position="531"/>
        <end position="552"/>
    </location>
</feature>
<keyword evidence="5 15" id="KW-0812">Transmembrane</keyword>
<protein>
    <recommendedName>
        <fullName evidence="16">Rieske domain-containing protein</fullName>
    </recommendedName>
</protein>
<evidence type="ECO:0000256" key="5">
    <source>
        <dbReference type="ARBA" id="ARBA00022692"/>
    </source>
</evidence>
<dbReference type="GO" id="GO:0010277">
    <property type="term" value="F:chlorophyllide a oxygenase activity"/>
    <property type="evidence" value="ECO:0007669"/>
    <property type="project" value="InterPro"/>
</dbReference>
<dbReference type="GO" id="GO:0016020">
    <property type="term" value="C:membrane"/>
    <property type="evidence" value="ECO:0007669"/>
    <property type="project" value="UniProtKB-SubCell"/>
</dbReference>
<evidence type="ECO:0000256" key="8">
    <source>
        <dbReference type="ARBA" id="ARBA00022946"/>
    </source>
</evidence>
<dbReference type="GO" id="GO:0046872">
    <property type="term" value="F:metal ion binding"/>
    <property type="evidence" value="ECO:0007669"/>
    <property type="project" value="UniProtKB-KW"/>
</dbReference>
<dbReference type="Proteomes" id="UP000836841">
    <property type="component" value="Chromosome 6"/>
</dbReference>
<evidence type="ECO:0000256" key="6">
    <source>
        <dbReference type="ARBA" id="ARBA00022714"/>
    </source>
</evidence>
<dbReference type="EMBL" id="OU466862">
    <property type="protein sequence ID" value="CAH2070950.1"/>
    <property type="molecule type" value="Genomic_DNA"/>
</dbReference>
<dbReference type="GO" id="GO:0009507">
    <property type="term" value="C:chloroplast"/>
    <property type="evidence" value="ECO:0007669"/>
    <property type="project" value="UniProtKB-SubCell"/>
</dbReference>
<evidence type="ECO:0000256" key="1">
    <source>
        <dbReference type="ARBA" id="ARBA00004229"/>
    </source>
</evidence>
<evidence type="ECO:0000313" key="18">
    <source>
        <dbReference type="Proteomes" id="UP000836841"/>
    </source>
</evidence>
<keyword evidence="18" id="KW-1185">Reference proteome</keyword>
<dbReference type="InterPro" id="IPR017941">
    <property type="entry name" value="Rieske_2Fe-2S"/>
</dbReference>
<evidence type="ECO:0000256" key="4">
    <source>
        <dbReference type="ARBA" id="ARBA00022640"/>
    </source>
</evidence>
<keyword evidence="13 15" id="KW-0472">Membrane</keyword>
<feature type="domain" description="Rieske" evidence="16">
    <location>
        <begin position="135"/>
        <end position="245"/>
    </location>
</feature>
<dbReference type="InterPro" id="IPR050584">
    <property type="entry name" value="Cholesterol_7-desaturase"/>
</dbReference>
<proteinExistence type="predicted"/>
<dbReference type="InterPro" id="IPR036922">
    <property type="entry name" value="Rieske_2Fe-2S_sf"/>
</dbReference>
<feature type="non-terminal residue" evidence="17">
    <location>
        <position position="598"/>
    </location>
</feature>
<keyword evidence="8" id="KW-0809">Transit peptide</keyword>
<dbReference type="PANTHER" id="PTHR21266:SF32">
    <property type="entry name" value="CHOLESTEROL 7-DESATURASE NVD"/>
    <property type="match status" value="1"/>
</dbReference>
<evidence type="ECO:0000256" key="11">
    <source>
        <dbReference type="ARBA" id="ARBA00023004"/>
    </source>
</evidence>
<evidence type="ECO:0000259" key="16">
    <source>
        <dbReference type="PROSITE" id="PS51296"/>
    </source>
</evidence>
<name>A0AAU9SQP7_THLAR</name>
<evidence type="ECO:0000256" key="12">
    <source>
        <dbReference type="ARBA" id="ARBA00023014"/>
    </source>
</evidence>
<dbReference type="Gene3D" id="2.102.10.10">
    <property type="entry name" value="Rieske [2Fe-2S] iron-sulphur domain"/>
    <property type="match status" value="1"/>
</dbReference>
<dbReference type="GO" id="GO:0051537">
    <property type="term" value="F:2 iron, 2 sulfur cluster binding"/>
    <property type="evidence" value="ECO:0007669"/>
    <property type="project" value="UniProtKB-KW"/>
</dbReference>
<keyword evidence="9 15" id="KW-1133">Transmembrane helix</keyword>
<gene>
    <name evidence="17" type="ORF">TAV2_LOCUS22132</name>
</gene>
<dbReference type="InterPro" id="IPR013626">
    <property type="entry name" value="PaO"/>
</dbReference>
<evidence type="ECO:0000256" key="2">
    <source>
        <dbReference type="ARBA" id="ARBA00004370"/>
    </source>
</evidence>
<evidence type="ECO:0000256" key="3">
    <source>
        <dbReference type="ARBA" id="ARBA00022528"/>
    </source>
</evidence>
<keyword evidence="12" id="KW-0411">Iron-sulfur</keyword>
<evidence type="ECO:0000256" key="9">
    <source>
        <dbReference type="ARBA" id="ARBA00022989"/>
    </source>
</evidence>
<comment type="subcellular location">
    <subcellularLocation>
        <location evidence="2">Membrane</location>
    </subcellularLocation>
    <subcellularLocation>
        <location evidence="1">Plastid</location>
        <location evidence="1">Chloroplast</location>
    </subcellularLocation>
</comment>
<feature type="transmembrane region" description="Helical" evidence="15">
    <location>
        <begin position="564"/>
        <end position="585"/>
    </location>
</feature>
<dbReference type="CDD" id="cd03480">
    <property type="entry name" value="Rieske_RO_Alpha_PaO"/>
    <property type="match status" value="1"/>
</dbReference>
<feature type="compositionally biased region" description="Polar residues" evidence="14">
    <location>
        <begin position="98"/>
        <end position="117"/>
    </location>
</feature>
<dbReference type="Pfam" id="PF08417">
    <property type="entry name" value="PaO"/>
    <property type="match status" value="1"/>
</dbReference>